<evidence type="ECO:0000259" key="2">
    <source>
        <dbReference type="Pfam" id="PF12215"/>
    </source>
</evidence>
<dbReference type="AlphaFoldDB" id="A0A1M6LZX7"/>
<proteinExistence type="predicted"/>
<dbReference type="Pfam" id="PF04685">
    <property type="entry name" value="DUF608"/>
    <property type="match status" value="1"/>
</dbReference>
<dbReference type="SUPFAM" id="SSF48208">
    <property type="entry name" value="Six-hairpin glycosidases"/>
    <property type="match status" value="1"/>
</dbReference>
<protein>
    <submittedName>
        <fullName evidence="3">Beta-Glucocerebrosidase 2 N terminal</fullName>
    </submittedName>
</protein>
<dbReference type="PANTHER" id="PTHR12654">
    <property type="entry name" value="BILE ACID BETA-GLUCOSIDASE-RELATED"/>
    <property type="match status" value="1"/>
</dbReference>
<gene>
    <name evidence="3" type="ORF">SAMN04488028_1011161</name>
</gene>
<keyword evidence="4" id="KW-1185">Reference proteome</keyword>
<name>A0A1M6LZX7_REIAG</name>
<dbReference type="GO" id="GO:0005975">
    <property type="term" value="P:carbohydrate metabolic process"/>
    <property type="evidence" value="ECO:0007669"/>
    <property type="project" value="InterPro"/>
</dbReference>
<evidence type="ECO:0000313" key="3">
    <source>
        <dbReference type="EMBL" id="SHJ76767.1"/>
    </source>
</evidence>
<dbReference type="Pfam" id="PF12215">
    <property type="entry name" value="Glyco_hydr_116N"/>
    <property type="match status" value="1"/>
</dbReference>
<sequence length="560" mass="62804">MGSLAVEVTVPANSSREVTFYLTWHFPNRMSWSPLDDGIDNRLTNYYATQYADAWDVAEKVIPQIPELEGKSLQFVNSFVNSDLPDVVKEAALYNSSTLRTQTCFRTADGKFFGWEGTSNVGGICHGSCTHVWNYEQATAFLFSGLSRSMREVEYGHATDDLGMLNFRVGLPLERATYFDRTAADGQMGSIMRMYRDWQLSGDDELLLKLWPNVKKAMEYCWIEGGWDADKDGVMDGCQHNTMDVQYFGPNPQMGIWYLGALRASEEMARYTGDVKFAKTCRKLFEKGSKWIDENLFNGEYYIHLIEAPESIDDIAPSLLKGLESKDLGNPDYQLGEGCLVDQLVGQYLAHICGLGYLTDEQNVKTTLQSIMKYNYRDDSNSDFNSMRSFVLGDEKSLVMASYPGDRPKHPFPYFTEAMTGFEYTAAVGMLYEGQTEDGLLNIKNIRDRYDGLKRNPFNEAECGHNYARAMASWGAVVALSGFQYSAVDQSMAFAPFEGSMFWSNGSAWGVCTQSDSTVELSVAHGSLLLSSFSLTDATQLTFEKPLKIQAGEKAVLDIR</sequence>
<feature type="domain" description="Glycosyl-hydrolase family 116 N-terminal" evidence="2">
    <location>
        <begin position="2"/>
        <end position="65"/>
    </location>
</feature>
<feature type="domain" description="Glycosyl-hydrolase family 116 catalytic region" evidence="1">
    <location>
        <begin position="184"/>
        <end position="474"/>
    </location>
</feature>
<dbReference type="EMBL" id="FRAA01000001">
    <property type="protein sequence ID" value="SHJ76767.1"/>
    <property type="molecule type" value="Genomic_DNA"/>
</dbReference>
<reference evidence="4" key="1">
    <citation type="submission" date="2016-11" db="EMBL/GenBank/DDBJ databases">
        <authorList>
            <person name="Varghese N."/>
            <person name="Submissions S."/>
        </authorList>
    </citation>
    <scope>NUCLEOTIDE SEQUENCE [LARGE SCALE GENOMIC DNA]</scope>
    <source>
        <strain evidence="4">DSM 26134</strain>
    </source>
</reference>
<dbReference type="InterPro" id="IPR012341">
    <property type="entry name" value="6hp_glycosidase-like_sf"/>
</dbReference>
<dbReference type="InterPro" id="IPR024462">
    <property type="entry name" value="GH116_N"/>
</dbReference>
<organism evidence="3 4">
    <name type="scientific">Reichenbachiella agariperforans</name>
    <dbReference type="NCBI Taxonomy" id="156994"/>
    <lineage>
        <taxon>Bacteria</taxon>
        <taxon>Pseudomonadati</taxon>
        <taxon>Bacteroidota</taxon>
        <taxon>Cytophagia</taxon>
        <taxon>Cytophagales</taxon>
        <taxon>Reichenbachiellaceae</taxon>
        <taxon>Reichenbachiella</taxon>
    </lineage>
</organism>
<dbReference type="InterPro" id="IPR006775">
    <property type="entry name" value="GH116_catalytic"/>
</dbReference>
<dbReference type="Gene3D" id="1.50.10.10">
    <property type="match status" value="1"/>
</dbReference>
<dbReference type="STRING" id="156994.SAMN04488028_1011161"/>
<dbReference type="Proteomes" id="UP000184474">
    <property type="component" value="Unassembled WGS sequence"/>
</dbReference>
<evidence type="ECO:0000259" key="1">
    <source>
        <dbReference type="Pfam" id="PF04685"/>
    </source>
</evidence>
<dbReference type="InterPro" id="IPR052566">
    <property type="entry name" value="Non-lysos_glucosylceramidase"/>
</dbReference>
<dbReference type="PANTHER" id="PTHR12654:SF0">
    <property type="entry name" value="NON-LYSOSOMAL GLUCOSYLCERAMIDASE"/>
    <property type="match status" value="1"/>
</dbReference>
<dbReference type="GO" id="GO:0004553">
    <property type="term" value="F:hydrolase activity, hydrolyzing O-glycosyl compounds"/>
    <property type="evidence" value="ECO:0007669"/>
    <property type="project" value="InterPro"/>
</dbReference>
<dbReference type="InterPro" id="IPR008928">
    <property type="entry name" value="6-hairpin_glycosidase_sf"/>
</dbReference>
<accession>A0A1M6LZX7</accession>
<evidence type="ECO:0000313" key="4">
    <source>
        <dbReference type="Proteomes" id="UP000184474"/>
    </source>
</evidence>